<protein>
    <submittedName>
        <fullName evidence="2">Transposase is204/is1001/is1096/is1165</fullName>
    </submittedName>
</protein>
<gene>
    <name evidence="2" type="ORF">Tpal_2035</name>
</gene>
<evidence type="ECO:0000313" key="3">
    <source>
        <dbReference type="Proteomes" id="UP000242754"/>
    </source>
</evidence>
<dbReference type="EMBL" id="FJNE01000006">
    <property type="protein sequence ID" value="CZQ96650.1"/>
    <property type="molecule type" value="Genomic_DNA"/>
</dbReference>
<name>A0A143YTE8_9LACT</name>
<dbReference type="Proteomes" id="UP000242754">
    <property type="component" value="Unassembled WGS sequence"/>
</dbReference>
<evidence type="ECO:0000313" key="2">
    <source>
        <dbReference type="EMBL" id="CZQ96650.1"/>
    </source>
</evidence>
<dbReference type="AlphaFoldDB" id="A0A143YTE8"/>
<dbReference type="Pfam" id="PF01610">
    <property type="entry name" value="DDE_Tnp_ISL3"/>
    <property type="match status" value="1"/>
</dbReference>
<dbReference type="InterPro" id="IPR047951">
    <property type="entry name" value="Transpos_ISL3"/>
</dbReference>
<reference evidence="2 3" key="1">
    <citation type="submission" date="2016-02" db="EMBL/GenBank/DDBJ databases">
        <authorList>
            <person name="Wen L."/>
            <person name="He K."/>
            <person name="Yang H."/>
        </authorList>
    </citation>
    <scope>NUCLEOTIDE SEQUENCE [LARGE SCALE GENOMIC DNA]</scope>
    <source>
        <strain evidence="2">Trichococcus palustris</strain>
    </source>
</reference>
<proteinExistence type="predicted"/>
<organism evidence="2 3">
    <name type="scientific">Trichococcus palustris</name>
    <dbReference type="NCBI Taxonomy" id="140314"/>
    <lineage>
        <taxon>Bacteria</taxon>
        <taxon>Bacillati</taxon>
        <taxon>Bacillota</taxon>
        <taxon>Bacilli</taxon>
        <taxon>Lactobacillales</taxon>
        <taxon>Carnobacteriaceae</taxon>
        <taxon>Trichococcus</taxon>
    </lineage>
</organism>
<evidence type="ECO:0000259" key="1">
    <source>
        <dbReference type="Pfam" id="PF01610"/>
    </source>
</evidence>
<dbReference type="InterPro" id="IPR002560">
    <property type="entry name" value="Transposase_DDE"/>
</dbReference>
<sequence>MIRVEEVRELARQGMSQRQISRYCHISRPAVKKYLDPTLTIKQPSQRHVRLLDPFRTKVYEGIKEGHTIAQINDELKKHGYNGSQRTVGEYVRKLKEEQIQQKDSYSVSRHAFIQLLYQKESKISSDNLAIIFELYPKLPVIIETVKQFSFCLLKGHSISLCYWLSEVKNYGIPQFNSFIKGVLKDLTAVLNSTIYPYNIGLAEGHINKLKLIKRIMYGRANFETLKNKVL</sequence>
<accession>A0A143YTE8</accession>
<dbReference type="PANTHER" id="PTHR33498:SF1">
    <property type="entry name" value="TRANSPOSASE FOR INSERTION SEQUENCE ELEMENT IS1557"/>
    <property type="match status" value="1"/>
</dbReference>
<feature type="domain" description="Transposase IS204/IS1001/IS1096/IS1165 DDE" evidence="1">
    <location>
        <begin position="92"/>
        <end position="229"/>
    </location>
</feature>
<dbReference type="Gene3D" id="1.10.10.60">
    <property type="entry name" value="Homeodomain-like"/>
    <property type="match status" value="1"/>
</dbReference>
<dbReference type="STRING" id="140314.SAMN04488076_10472"/>
<dbReference type="PANTHER" id="PTHR33498">
    <property type="entry name" value="TRANSPOSASE FOR INSERTION SEQUENCE ELEMENT IS1557"/>
    <property type="match status" value="1"/>
</dbReference>
<keyword evidence="3" id="KW-1185">Reference proteome</keyword>